<comment type="caution">
    <text evidence="3">The sequence shown here is derived from an EMBL/GenBank/DDBJ whole genome shotgun (WGS) entry which is preliminary data.</text>
</comment>
<dbReference type="InterPro" id="IPR017969">
    <property type="entry name" value="Heavy-metal-associated_CS"/>
</dbReference>
<organism evidence="3 4">
    <name type="scientific">Cellulomonas humilata</name>
    <dbReference type="NCBI Taxonomy" id="144055"/>
    <lineage>
        <taxon>Bacteria</taxon>
        <taxon>Bacillati</taxon>
        <taxon>Actinomycetota</taxon>
        <taxon>Actinomycetes</taxon>
        <taxon>Micrococcales</taxon>
        <taxon>Cellulomonadaceae</taxon>
        <taxon>Cellulomonas</taxon>
    </lineage>
</organism>
<evidence type="ECO:0000313" key="3">
    <source>
        <dbReference type="EMBL" id="MDQ0372877.1"/>
    </source>
</evidence>
<dbReference type="EMBL" id="JAUSVB010000001">
    <property type="protein sequence ID" value="MDQ0372877.1"/>
    <property type="molecule type" value="Genomic_DNA"/>
</dbReference>
<reference evidence="3 4" key="1">
    <citation type="submission" date="2023-07" db="EMBL/GenBank/DDBJ databases">
        <title>Sorghum-associated microbial communities from plants grown in Nebraska, USA.</title>
        <authorList>
            <person name="Schachtman D."/>
        </authorList>
    </citation>
    <scope>NUCLEOTIDE SEQUENCE [LARGE SCALE GENOMIC DNA]</scope>
    <source>
        <strain evidence="3 4">BE332</strain>
    </source>
</reference>
<sequence>MTTTTTTTFGVDGMTCGHCVSAVTSELSALPGVHDVTIQLTVGGSSTVSVVSDAPLTDAAVAEAVVEAGYAVTPRRSLL</sequence>
<dbReference type="Pfam" id="PF00403">
    <property type="entry name" value="HMA"/>
    <property type="match status" value="1"/>
</dbReference>
<dbReference type="InterPro" id="IPR036163">
    <property type="entry name" value="HMA_dom_sf"/>
</dbReference>
<keyword evidence="4" id="KW-1185">Reference proteome</keyword>
<proteinExistence type="predicted"/>
<name>A0ABU0EDH1_9CELL</name>
<dbReference type="RefSeq" id="WP_307490597.1">
    <property type="nucleotide sequence ID" value="NZ_JAUSVB010000001.1"/>
</dbReference>
<evidence type="ECO:0000313" key="4">
    <source>
        <dbReference type="Proteomes" id="UP001239626"/>
    </source>
</evidence>
<dbReference type="Proteomes" id="UP001239626">
    <property type="component" value="Unassembled WGS sequence"/>
</dbReference>
<evidence type="ECO:0000256" key="1">
    <source>
        <dbReference type="ARBA" id="ARBA00022723"/>
    </source>
</evidence>
<dbReference type="PROSITE" id="PS50846">
    <property type="entry name" value="HMA_2"/>
    <property type="match status" value="1"/>
</dbReference>
<protein>
    <submittedName>
        <fullName evidence="3">Copper chaperone CopZ</fullName>
    </submittedName>
</protein>
<keyword evidence="1" id="KW-0479">Metal-binding</keyword>
<dbReference type="SUPFAM" id="SSF55008">
    <property type="entry name" value="HMA, heavy metal-associated domain"/>
    <property type="match status" value="1"/>
</dbReference>
<gene>
    <name evidence="3" type="ORF">J2X26_001174</name>
</gene>
<feature type="domain" description="HMA" evidence="2">
    <location>
        <begin position="5"/>
        <end position="73"/>
    </location>
</feature>
<accession>A0ABU0EDH1</accession>
<dbReference type="PROSITE" id="PS01047">
    <property type="entry name" value="HMA_1"/>
    <property type="match status" value="1"/>
</dbReference>
<dbReference type="InterPro" id="IPR006121">
    <property type="entry name" value="HMA_dom"/>
</dbReference>
<dbReference type="Gene3D" id="3.30.70.100">
    <property type="match status" value="1"/>
</dbReference>
<evidence type="ECO:0000259" key="2">
    <source>
        <dbReference type="PROSITE" id="PS50846"/>
    </source>
</evidence>
<dbReference type="CDD" id="cd00371">
    <property type="entry name" value="HMA"/>
    <property type="match status" value="1"/>
</dbReference>